<keyword evidence="1" id="KW-0732">Signal</keyword>
<accession>Q52WZ4</accession>
<feature type="chain" id="PRO_5004248657" evidence="1">
    <location>
        <begin position="18"/>
        <end position="185"/>
    </location>
</feature>
<dbReference type="GO" id="GO:0005615">
    <property type="term" value="C:extracellular space"/>
    <property type="evidence" value="ECO:0007669"/>
    <property type="project" value="TreeGrafter"/>
</dbReference>
<evidence type="ECO:0000256" key="1">
    <source>
        <dbReference type="SAM" id="SignalP"/>
    </source>
</evidence>
<dbReference type="Pfam" id="PF03762">
    <property type="entry name" value="VOMI"/>
    <property type="match status" value="1"/>
</dbReference>
<reference evidence="2" key="1">
    <citation type="submission" date="2004-12" db="EMBL/GenBank/DDBJ databases">
        <title>Proteomic analysis of the vesicle content of crayfish granular hemocytes.</title>
        <authorList>
            <person name="Sricharoen S."/>
            <person name="Kim J.J."/>
            <person name="Tunkitjanukit S."/>
            <person name="Soderhall K."/>
            <person name="Soderhall I."/>
        </authorList>
    </citation>
    <scope>NUCLEOTIDE SEQUENCE</scope>
</reference>
<dbReference type="PANTHER" id="PTHR18841:SF0">
    <property type="entry name" value="VITELLINE MEMBRANE OUTER LAYER 1 HOMOLOG A-RELATED"/>
    <property type="match status" value="1"/>
</dbReference>
<proteinExistence type="evidence at transcript level"/>
<organism evidence="2">
    <name type="scientific">Pacifastacus leniusculus</name>
    <name type="common">Signal crayfish</name>
    <dbReference type="NCBI Taxonomy" id="6720"/>
    <lineage>
        <taxon>Eukaryota</taxon>
        <taxon>Metazoa</taxon>
        <taxon>Ecdysozoa</taxon>
        <taxon>Arthropoda</taxon>
        <taxon>Crustacea</taxon>
        <taxon>Multicrustacea</taxon>
        <taxon>Malacostraca</taxon>
        <taxon>Eumalacostraca</taxon>
        <taxon>Eucarida</taxon>
        <taxon>Decapoda</taxon>
        <taxon>Pleocyemata</taxon>
        <taxon>Astacidea</taxon>
        <taxon>Astacoidea</taxon>
        <taxon>Astacidae</taxon>
        <taxon>Pacifastacus</taxon>
    </lineage>
</organism>
<feature type="signal peptide" evidence="1">
    <location>
        <begin position="1"/>
        <end position="17"/>
    </location>
</feature>
<dbReference type="CDD" id="cd00220">
    <property type="entry name" value="VMO-I"/>
    <property type="match status" value="1"/>
</dbReference>
<dbReference type="AlphaFoldDB" id="Q52WZ4"/>
<protein>
    <submittedName>
        <fullName evidence="2">Vitelline membrane outer layer protein I-like protein</fullName>
    </submittedName>
</protein>
<name>Q52WZ4_PACLE</name>
<dbReference type="SUPFAM" id="SSF51092">
    <property type="entry name" value="Vitelline membrane outer protein-I (VMO-I)"/>
    <property type="match status" value="1"/>
</dbReference>
<dbReference type="EMBL" id="AY862390">
    <property type="protein sequence ID" value="AAX54597.1"/>
    <property type="molecule type" value="mRNA"/>
</dbReference>
<dbReference type="PANTHER" id="PTHR18841">
    <property type="entry name" value="VITELLINE MEMBRANE OUTER LAYER PROTEIN I-RELATED"/>
    <property type="match status" value="1"/>
</dbReference>
<dbReference type="Gene3D" id="2.100.10.20">
    <property type="entry name" value="Vitelline membrane outer layer protein I (VOMI)"/>
    <property type="match status" value="1"/>
</dbReference>
<sequence length="185" mass="19919">MTNTFIILLCVAGAVLGKDSTIRSNNGGPWGDWGSESHCPPNSFATGFAIKVERPVGDSDDTSINGIKLFCTSGNDGSETEVTSNQQQWGSWTDRRQCPHGRLTSMRLRVEGRQGSGDDTAANNLDMRCQNGQELGGGGNNWGDWSPWETCQLGQAICGLQTRVEGTQAGDDTALNDVIFLCCRQ</sequence>
<evidence type="ECO:0000313" key="2">
    <source>
        <dbReference type="EMBL" id="AAX54597.1"/>
    </source>
</evidence>
<dbReference type="InterPro" id="IPR036706">
    <property type="entry name" value="VOMI_sf"/>
</dbReference>
<dbReference type="InterPro" id="IPR005515">
    <property type="entry name" value="VOMI"/>
</dbReference>